<evidence type="ECO:0000313" key="1">
    <source>
        <dbReference type="EMBL" id="RNA07130.1"/>
    </source>
</evidence>
<comment type="caution">
    <text evidence="1">The sequence shown here is derived from an EMBL/GenBank/DDBJ whole genome shotgun (WGS) entry which is preliminary data.</text>
</comment>
<name>A0A3M7Q6T7_BRAPC</name>
<dbReference type="EMBL" id="REGN01007145">
    <property type="protein sequence ID" value="RNA07130.1"/>
    <property type="molecule type" value="Genomic_DNA"/>
</dbReference>
<keyword evidence="2" id="KW-1185">Reference proteome</keyword>
<sequence>PETQSYTFYPNPKDSFLPNQTQTPFQFGPQINGFYNYNNPMAQTNHHVANGFCYNPNVVQNGSYLSGNIEHQVQNVNNVNNLNQMKTWKDLLKDNYSLDDLMRNLSEVTQRKLTSV</sequence>
<evidence type="ECO:0000313" key="2">
    <source>
        <dbReference type="Proteomes" id="UP000276133"/>
    </source>
</evidence>
<accession>A0A3M7Q6T7</accession>
<reference evidence="1 2" key="1">
    <citation type="journal article" date="2018" name="Sci. Rep.">
        <title>Genomic signatures of local adaptation to the degree of environmental predictability in rotifers.</title>
        <authorList>
            <person name="Franch-Gras L."/>
            <person name="Hahn C."/>
            <person name="Garcia-Roger E.M."/>
            <person name="Carmona M.J."/>
            <person name="Serra M."/>
            <person name="Gomez A."/>
        </authorList>
    </citation>
    <scope>NUCLEOTIDE SEQUENCE [LARGE SCALE GENOMIC DNA]</scope>
    <source>
        <strain evidence="1">HYR1</strain>
    </source>
</reference>
<dbReference type="Proteomes" id="UP000276133">
    <property type="component" value="Unassembled WGS sequence"/>
</dbReference>
<organism evidence="1 2">
    <name type="scientific">Brachionus plicatilis</name>
    <name type="common">Marine rotifer</name>
    <name type="synonym">Brachionus muelleri</name>
    <dbReference type="NCBI Taxonomy" id="10195"/>
    <lineage>
        <taxon>Eukaryota</taxon>
        <taxon>Metazoa</taxon>
        <taxon>Spiralia</taxon>
        <taxon>Gnathifera</taxon>
        <taxon>Rotifera</taxon>
        <taxon>Eurotatoria</taxon>
        <taxon>Monogononta</taxon>
        <taxon>Pseudotrocha</taxon>
        <taxon>Ploima</taxon>
        <taxon>Brachionidae</taxon>
        <taxon>Brachionus</taxon>
    </lineage>
</organism>
<dbReference type="AlphaFoldDB" id="A0A3M7Q6T7"/>
<proteinExistence type="predicted"/>
<protein>
    <submittedName>
        <fullName evidence="1">Uncharacterized protein</fullName>
    </submittedName>
</protein>
<gene>
    <name evidence="1" type="ORF">BpHYR1_002539</name>
</gene>
<feature type="non-terminal residue" evidence="1">
    <location>
        <position position="1"/>
    </location>
</feature>